<dbReference type="PANTHER" id="PTHR30576">
    <property type="entry name" value="COLANIC BIOSYNTHESIS UDP-GLUCOSE LIPID CARRIER TRANSFERASE"/>
    <property type="match status" value="1"/>
</dbReference>
<dbReference type="Pfam" id="PF02397">
    <property type="entry name" value="Bac_transf"/>
    <property type="match status" value="1"/>
</dbReference>
<name>A0A4V3BA52_9RHOB</name>
<accession>A0A4V3BA52</accession>
<dbReference type="GO" id="GO:0016780">
    <property type="term" value="F:phosphotransferase activity, for other substituted phosphate groups"/>
    <property type="evidence" value="ECO:0007669"/>
    <property type="project" value="TreeGrafter"/>
</dbReference>
<keyword evidence="5" id="KW-0808">Transferase</keyword>
<keyword evidence="3" id="KW-0812">Transmembrane</keyword>
<dbReference type="GO" id="GO:0000271">
    <property type="term" value="P:polysaccharide biosynthetic process"/>
    <property type="evidence" value="ECO:0007669"/>
    <property type="project" value="UniProtKB-KW"/>
</dbReference>
<keyword evidence="3" id="KW-1133">Transmembrane helix</keyword>
<evidence type="ECO:0000259" key="4">
    <source>
        <dbReference type="Pfam" id="PF02397"/>
    </source>
</evidence>
<proteinExistence type="inferred from homology"/>
<evidence type="ECO:0000313" key="6">
    <source>
        <dbReference type="Proteomes" id="UP000295701"/>
    </source>
</evidence>
<keyword evidence="2" id="KW-0270">Exopolysaccharide synthesis</keyword>
<dbReference type="AlphaFoldDB" id="A0A4V3BA52"/>
<evidence type="ECO:0000313" key="5">
    <source>
        <dbReference type="EMBL" id="TDL81809.1"/>
    </source>
</evidence>
<keyword evidence="6" id="KW-1185">Reference proteome</keyword>
<dbReference type="PANTHER" id="PTHR30576:SF0">
    <property type="entry name" value="UNDECAPRENYL-PHOSPHATE N-ACETYLGALACTOSAMINYL 1-PHOSPHATE TRANSFERASE-RELATED"/>
    <property type="match status" value="1"/>
</dbReference>
<feature type="domain" description="Bacterial sugar transferase" evidence="4">
    <location>
        <begin position="5"/>
        <end position="200"/>
    </location>
</feature>
<reference evidence="5 6" key="1">
    <citation type="submission" date="2019-03" db="EMBL/GenBank/DDBJ databases">
        <title>Primorskyibacter sp. SS33 isolated from sediments.</title>
        <authorList>
            <person name="Xunke S."/>
        </authorList>
    </citation>
    <scope>NUCLEOTIDE SEQUENCE [LARGE SCALE GENOMIC DNA]</scope>
    <source>
        <strain evidence="5 6">SS33</strain>
    </source>
</reference>
<feature type="transmembrane region" description="Helical" evidence="3">
    <location>
        <begin position="12"/>
        <end position="33"/>
    </location>
</feature>
<comment type="caution">
    <text evidence="5">The sequence shown here is derived from an EMBL/GenBank/DDBJ whole genome shotgun (WGS) entry which is preliminary data.</text>
</comment>
<sequence length="202" mass="23088">MTPAKRLADLVLAAVLTVVLSPLILGLTFALLFSSGRPLLYRSERMRAPGEPFELWKFRTMRHDPTDTGVTGGDKSDRITPMGRFLRRSRLDELPQLWNVLRGDISFVGPRPPLRQYVEAFPALYAQVLRSRPGITGLATLRFHRHEERLLAACASGAETDAVYRRRCVPRKAALDLIYQRNRNLCMDMAIMWETLVRVVRR</sequence>
<dbReference type="InterPro" id="IPR003362">
    <property type="entry name" value="Bact_transf"/>
</dbReference>
<gene>
    <name evidence="5" type="ORF">E2L08_03910</name>
</gene>
<dbReference type="RefSeq" id="WP_133395759.1">
    <property type="nucleotide sequence ID" value="NZ_SNAA01000003.1"/>
</dbReference>
<dbReference type="OrthoDB" id="9808602at2"/>
<evidence type="ECO:0000256" key="2">
    <source>
        <dbReference type="ARBA" id="ARBA00023169"/>
    </source>
</evidence>
<evidence type="ECO:0000256" key="3">
    <source>
        <dbReference type="SAM" id="Phobius"/>
    </source>
</evidence>
<protein>
    <submittedName>
        <fullName evidence="5">Sugar transferase</fullName>
    </submittedName>
</protein>
<dbReference type="EMBL" id="SNAA01000003">
    <property type="protein sequence ID" value="TDL81809.1"/>
    <property type="molecule type" value="Genomic_DNA"/>
</dbReference>
<keyword evidence="3" id="KW-0472">Membrane</keyword>
<comment type="similarity">
    <text evidence="1">Belongs to the bacterial sugar transferase family.</text>
</comment>
<evidence type="ECO:0000256" key="1">
    <source>
        <dbReference type="ARBA" id="ARBA00006464"/>
    </source>
</evidence>
<organism evidence="5 6">
    <name type="scientific">Palleronia sediminis</name>
    <dbReference type="NCBI Taxonomy" id="2547833"/>
    <lineage>
        <taxon>Bacteria</taxon>
        <taxon>Pseudomonadati</taxon>
        <taxon>Pseudomonadota</taxon>
        <taxon>Alphaproteobacteria</taxon>
        <taxon>Rhodobacterales</taxon>
        <taxon>Roseobacteraceae</taxon>
        <taxon>Palleronia</taxon>
    </lineage>
</organism>
<dbReference type="Proteomes" id="UP000295701">
    <property type="component" value="Unassembled WGS sequence"/>
</dbReference>